<dbReference type="Proteomes" id="UP000001292">
    <property type="component" value="Unassembled WGS sequence"/>
</dbReference>
<gene>
    <name evidence="2" type="primary">Dsec\GM19440</name>
    <name evidence="2" type="ORF">Dsec_GM19440</name>
</gene>
<dbReference type="STRING" id="7238.B4I7R5"/>
<name>B4I7R5_DROSE</name>
<keyword evidence="1" id="KW-0732">Signal</keyword>
<organism evidence="3">
    <name type="scientific">Drosophila sechellia</name>
    <name type="common">Fruit fly</name>
    <dbReference type="NCBI Taxonomy" id="7238"/>
    <lineage>
        <taxon>Eukaryota</taxon>
        <taxon>Metazoa</taxon>
        <taxon>Ecdysozoa</taxon>
        <taxon>Arthropoda</taxon>
        <taxon>Hexapoda</taxon>
        <taxon>Insecta</taxon>
        <taxon>Pterygota</taxon>
        <taxon>Neoptera</taxon>
        <taxon>Endopterygota</taxon>
        <taxon>Diptera</taxon>
        <taxon>Brachycera</taxon>
        <taxon>Muscomorpha</taxon>
        <taxon>Ephydroidea</taxon>
        <taxon>Drosophilidae</taxon>
        <taxon>Drosophila</taxon>
        <taxon>Sophophora</taxon>
    </lineage>
</organism>
<proteinExistence type="predicted"/>
<dbReference type="AlphaFoldDB" id="B4I7R5"/>
<accession>B4I7R5</accession>
<evidence type="ECO:0000313" key="3">
    <source>
        <dbReference type="Proteomes" id="UP000001292"/>
    </source>
</evidence>
<dbReference type="HOGENOM" id="CLU_3126602_0_0_1"/>
<feature type="signal peptide" evidence="1">
    <location>
        <begin position="1"/>
        <end position="28"/>
    </location>
</feature>
<feature type="chain" id="PRO_5002810169" evidence="1">
    <location>
        <begin position="29"/>
        <end position="50"/>
    </location>
</feature>
<reference evidence="2 3" key="1">
    <citation type="journal article" date="2007" name="Nature">
        <title>Evolution of genes and genomes on the Drosophila phylogeny.</title>
        <authorList>
            <consortium name="Drosophila 12 Genomes Consortium"/>
            <person name="Clark A.G."/>
            <person name="Eisen M.B."/>
            <person name="Smith D.R."/>
            <person name="Bergman C.M."/>
            <person name="Oliver B."/>
            <person name="Markow T.A."/>
            <person name="Kaufman T.C."/>
            <person name="Kellis M."/>
            <person name="Gelbart W."/>
            <person name="Iyer V.N."/>
            <person name="Pollard D.A."/>
            <person name="Sackton T.B."/>
            <person name="Larracuente A.M."/>
            <person name="Singh N.D."/>
            <person name="Abad J.P."/>
            <person name="Abt D.N."/>
            <person name="Adryan B."/>
            <person name="Aguade M."/>
            <person name="Akashi H."/>
            <person name="Anderson W.W."/>
            <person name="Aquadro C.F."/>
            <person name="Ardell D.H."/>
            <person name="Arguello R."/>
            <person name="Artieri C.G."/>
            <person name="Barbash D.A."/>
            <person name="Barker D."/>
            <person name="Barsanti P."/>
            <person name="Batterham P."/>
            <person name="Batzoglou S."/>
            <person name="Begun D."/>
            <person name="Bhutkar A."/>
            <person name="Blanco E."/>
            <person name="Bosak S.A."/>
            <person name="Bradley R.K."/>
            <person name="Brand A.D."/>
            <person name="Brent M.R."/>
            <person name="Brooks A.N."/>
            <person name="Brown R.H."/>
            <person name="Butlin R.K."/>
            <person name="Caggese C."/>
            <person name="Calvi B.R."/>
            <person name="Bernardo de Carvalho A."/>
            <person name="Caspi A."/>
            <person name="Castrezana S."/>
            <person name="Celniker S.E."/>
            <person name="Chang J.L."/>
            <person name="Chapple C."/>
            <person name="Chatterji S."/>
            <person name="Chinwalla A."/>
            <person name="Civetta A."/>
            <person name="Clifton S.W."/>
            <person name="Comeron J.M."/>
            <person name="Costello J.C."/>
            <person name="Coyne J.A."/>
            <person name="Daub J."/>
            <person name="David R.G."/>
            <person name="Delcher A.L."/>
            <person name="Delehaunty K."/>
            <person name="Do C.B."/>
            <person name="Ebling H."/>
            <person name="Edwards K."/>
            <person name="Eickbush T."/>
            <person name="Evans J.D."/>
            <person name="Filipski A."/>
            <person name="Findeiss S."/>
            <person name="Freyhult E."/>
            <person name="Fulton L."/>
            <person name="Fulton R."/>
            <person name="Garcia A.C."/>
            <person name="Gardiner A."/>
            <person name="Garfield D.A."/>
            <person name="Garvin B.E."/>
            <person name="Gibson G."/>
            <person name="Gilbert D."/>
            <person name="Gnerre S."/>
            <person name="Godfrey J."/>
            <person name="Good R."/>
            <person name="Gotea V."/>
            <person name="Gravely B."/>
            <person name="Greenberg A.J."/>
            <person name="Griffiths-Jones S."/>
            <person name="Gross S."/>
            <person name="Guigo R."/>
            <person name="Gustafson E.A."/>
            <person name="Haerty W."/>
            <person name="Hahn M.W."/>
            <person name="Halligan D.L."/>
            <person name="Halpern A.L."/>
            <person name="Halter G.M."/>
            <person name="Han M.V."/>
            <person name="Heger A."/>
            <person name="Hillier L."/>
            <person name="Hinrichs A.S."/>
            <person name="Holmes I."/>
            <person name="Hoskins R.A."/>
            <person name="Hubisz M.J."/>
            <person name="Hultmark D."/>
            <person name="Huntley M.A."/>
            <person name="Jaffe D.B."/>
            <person name="Jagadeeshan S."/>
            <person name="Jeck W.R."/>
            <person name="Johnson J."/>
            <person name="Jones C.D."/>
            <person name="Jordan W.C."/>
            <person name="Karpen G.H."/>
            <person name="Kataoka E."/>
            <person name="Keightley P.D."/>
            <person name="Kheradpour P."/>
            <person name="Kirkness E.F."/>
            <person name="Koerich L.B."/>
            <person name="Kristiansen K."/>
            <person name="Kudrna D."/>
            <person name="Kulathinal R.J."/>
            <person name="Kumar S."/>
            <person name="Kwok R."/>
            <person name="Lander E."/>
            <person name="Langley C.H."/>
            <person name="Lapoint R."/>
            <person name="Lazzaro B.P."/>
            <person name="Lee S.J."/>
            <person name="Levesque L."/>
            <person name="Li R."/>
            <person name="Lin C.F."/>
            <person name="Lin M.F."/>
            <person name="Lindblad-Toh K."/>
            <person name="Llopart A."/>
            <person name="Long M."/>
            <person name="Low L."/>
            <person name="Lozovsky E."/>
            <person name="Lu J."/>
            <person name="Luo M."/>
            <person name="Machado C.A."/>
            <person name="Makalowski W."/>
            <person name="Marzo M."/>
            <person name="Matsuda M."/>
            <person name="Matzkin L."/>
            <person name="McAllister B."/>
            <person name="McBride C.S."/>
            <person name="McKernan B."/>
            <person name="McKernan K."/>
            <person name="Mendez-Lago M."/>
            <person name="Minx P."/>
            <person name="Mollenhauer M.U."/>
            <person name="Montooth K."/>
            <person name="Mount S.M."/>
            <person name="Mu X."/>
            <person name="Myers E."/>
            <person name="Negre B."/>
            <person name="Newfeld S."/>
            <person name="Nielsen R."/>
            <person name="Noor M.A."/>
            <person name="O'Grady P."/>
            <person name="Pachter L."/>
            <person name="Papaceit M."/>
            <person name="Parisi M.J."/>
            <person name="Parisi M."/>
            <person name="Parts L."/>
            <person name="Pedersen J.S."/>
            <person name="Pesole G."/>
            <person name="Phillippy A.M."/>
            <person name="Ponting C.P."/>
            <person name="Pop M."/>
            <person name="Porcelli D."/>
            <person name="Powell J.R."/>
            <person name="Prohaska S."/>
            <person name="Pruitt K."/>
            <person name="Puig M."/>
            <person name="Quesneville H."/>
            <person name="Ram K.R."/>
            <person name="Rand D."/>
            <person name="Rasmussen M.D."/>
            <person name="Reed L.K."/>
            <person name="Reenan R."/>
            <person name="Reily A."/>
            <person name="Remington K.A."/>
            <person name="Rieger T.T."/>
            <person name="Ritchie M.G."/>
            <person name="Robin C."/>
            <person name="Rogers Y.H."/>
            <person name="Rohde C."/>
            <person name="Rozas J."/>
            <person name="Rubenfield M.J."/>
            <person name="Ruiz A."/>
            <person name="Russo S."/>
            <person name="Salzberg S.L."/>
            <person name="Sanchez-Gracia A."/>
            <person name="Saranga D.J."/>
            <person name="Sato H."/>
            <person name="Schaeffer S.W."/>
            <person name="Schatz M.C."/>
            <person name="Schlenke T."/>
            <person name="Schwartz R."/>
            <person name="Segarra C."/>
            <person name="Singh R.S."/>
            <person name="Sirot L."/>
            <person name="Sirota M."/>
            <person name="Sisneros N.B."/>
            <person name="Smith C.D."/>
            <person name="Smith T.F."/>
            <person name="Spieth J."/>
            <person name="Stage D.E."/>
            <person name="Stark A."/>
            <person name="Stephan W."/>
            <person name="Strausberg R.L."/>
            <person name="Strempel S."/>
            <person name="Sturgill D."/>
            <person name="Sutton G."/>
            <person name="Sutton G.G."/>
            <person name="Tao W."/>
            <person name="Teichmann S."/>
            <person name="Tobari Y.N."/>
            <person name="Tomimura Y."/>
            <person name="Tsolas J.M."/>
            <person name="Valente V.L."/>
            <person name="Venter E."/>
            <person name="Venter J.C."/>
            <person name="Vicario S."/>
            <person name="Vieira F.G."/>
            <person name="Vilella A.J."/>
            <person name="Villasante A."/>
            <person name="Walenz B."/>
            <person name="Wang J."/>
            <person name="Wasserman M."/>
            <person name="Watts T."/>
            <person name="Wilson D."/>
            <person name="Wilson R.K."/>
            <person name="Wing R.A."/>
            <person name="Wolfner M.F."/>
            <person name="Wong A."/>
            <person name="Wong G.K."/>
            <person name="Wu C.I."/>
            <person name="Wu G."/>
            <person name="Yamamoto D."/>
            <person name="Yang H.P."/>
            <person name="Yang S.P."/>
            <person name="Yorke J.A."/>
            <person name="Yoshida K."/>
            <person name="Zdobnov E."/>
            <person name="Zhang P."/>
            <person name="Zhang Y."/>
            <person name="Zimin A.V."/>
            <person name="Baldwin J."/>
            <person name="Abdouelleil A."/>
            <person name="Abdulkadir J."/>
            <person name="Abebe A."/>
            <person name="Abera B."/>
            <person name="Abreu J."/>
            <person name="Acer S.C."/>
            <person name="Aftuck L."/>
            <person name="Alexander A."/>
            <person name="An P."/>
            <person name="Anderson E."/>
            <person name="Anderson S."/>
            <person name="Arachi H."/>
            <person name="Azer M."/>
            <person name="Bachantsang P."/>
            <person name="Barry A."/>
            <person name="Bayul T."/>
            <person name="Berlin A."/>
            <person name="Bessette D."/>
            <person name="Bloom T."/>
            <person name="Blye J."/>
            <person name="Boguslavskiy L."/>
            <person name="Bonnet C."/>
            <person name="Boukhgalter B."/>
            <person name="Bourzgui I."/>
            <person name="Brown A."/>
            <person name="Cahill P."/>
            <person name="Channer S."/>
            <person name="Cheshatsang Y."/>
            <person name="Chuda L."/>
            <person name="Citroen M."/>
            <person name="Collymore A."/>
            <person name="Cooke P."/>
            <person name="Costello M."/>
            <person name="D'Aco K."/>
            <person name="Daza R."/>
            <person name="De Haan G."/>
            <person name="DeGray S."/>
            <person name="DeMaso C."/>
            <person name="Dhargay N."/>
            <person name="Dooley K."/>
            <person name="Dooley E."/>
            <person name="Doricent M."/>
            <person name="Dorje P."/>
            <person name="Dorjee K."/>
            <person name="Dupes A."/>
            <person name="Elong R."/>
            <person name="Falk J."/>
            <person name="Farina A."/>
            <person name="Faro S."/>
            <person name="Ferguson D."/>
            <person name="Fisher S."/>
            <person name="Foley C.D."/>
            <person name="Franke A."/>
            <person name="Friedrich D."/>
            <person name="Gadbois L."/>
            <person name="Gearin G."/>
            <person name="Gearin C.R."/>
            <person name="Giannoukos G."/>
            <person name="Goode T."/>
            <person name="Graham J."/>
            <person name="Grandbois E."/>
            <person name="Grewal S."/>
            <person name="Gyaltsen K."/>
            <person name="Hafez N."/>
            <person name="Hagos B."/>
            <person name="Hall J."/>
            <person name="Henson C."/>
            <person name="Hollinger A."/>
            <person name="Honan T."/>
            <person name="Huard M.D."/>
            <person name="Hughes L."/>
            <person name="Hurhula B."/>
            <person name="Husby M.E."/>
            <person name="Kamat A."/>
            <person name="Kanga B."/>
            <person name="Kashin S."/>
            <person name="Khazanovich D."/>
            <person name="Kisner P."/>
            <person name="Lance K."/>
            <person name="Lara M."/>
            <person name="Lee W."/>
            <person name="Lennon N."/>
            <person name="Letendre F."/>
            <person name="LeVine R."/>
            <person name="Lipovsky A."/>
            <person name="Liu X."/>
            <person name="Liu J."/>
            <person name="Liu S."/>
            <person name="Lokyitsang T."/>
            <person name="Lokyitsang Y."/>
            <person name="Lubonja R."/>
            <person name="Lui A."/>
            <person name="MacDonald P."/>
            <person name="Magnisalis V."/>
            <person name="Maru K."/>
            <person name="Matthews C."/>
            <person name="McCusker W."/>
            <person name="McDonough S."/>
            <person name="Mehta T."/>
            <person name="Meldrim J."/>
            <person name="Meneus L."/>
            <person name="Mihai O."/>
            <person name="Mihalev A."/>
            <person name="Mihova T."/>
            <person name="Mittelman R."/>
            <person name="Mlenga V."/>
            <person name="Montmayeur A."/>
            <person name="Mulrain L."/>
            <person name="Navidi A."/>
            <person name="Naylor J."/>
            <person name="Negash T."/>
            <person name="Nguyen T."/>
            <person name="Nguyen N."/>
            <person name="Nicol R."/>
            <person name="Norbu C."/>
            <person name="Norbu N."/>
            <person name="Novod N."/>
            <person name="O'Neill B."/>
            <person name="Osman S."/>
            <person name="Markiewicz E."/>
            <person name="Oyono O.L."/>
            <person name="Patti C."/>
            <person name="Phunkhang P."/>
            <person name="Pierre F."/>
            <person name="Priest M."/>
            <person name="Raghuraman S."/>
            <person name="Rege F."/>
            <person name="Reyes R."/>
            <person name="Rise C."/>
            <person name="Rogov P."/>
            <person name="Ross K."/>
            <person name="Ryan E."/>
            <person name="Settipalli S."/>
            <person name="Shea T."/>
            <person name="Sherpa N."/>
            <person name="Shi L."/>
            <person name="Shih D."/>
            <person name="Sparrow T."/>
            <person name="Spaulding J."/>
            <person name="Stalker J."/>
            <person name="Stange-Thomann N."/>
            <person name="Stavropoulos S."/>
            <person name="Stone C."/>
            <person name="Strader C."/>
            <person name="Tesfaye S."/>
            <person name="Thomson T."/>
            <person name="Thoulutsang Y."/>
            <person name="Thoulutsang D."/>
            <person name="Topham K."/>
            <person name="Topping I."/>
            <person name="Tsamla T."/>
            <person name="Vassiliev H."/>
            <person name="Vo A."/>
            <person name="Wangchuk T."/>
            <person name="Wangdi T."/>
            <person name="Weiand M."/>
            <person name="Wilkinson J."/>
            <person name="Wilson A."/>
            <person name="Yadav S."/>
            <person name="Young G."/>
            <person name="Yu Q."/>
            <person name="Zembek L."/>
            <person name="Zhong D."/>
            <person name="Zimmer A."/>
            <person name="Zwirko Z."/>
            <person name="Jaffe D.B."/>
            <person name="Alvarez P."/>
            <person name="Brockman W."/>
            <person name="Butler J."/>
            <person name="Chin C."/>
            <person name="Gnerre S."/>
            <person name="Grabherr M."/>
            <person name="Kleber M."/>
            <person name="Mauceli E."/>
            <person name="MacCallum I."/>
        </authorList>
    </citation>
    <scope>NUCLEOTIDE SEQUENCE [LARGE SCALE GENOMIC DNA]</scope>
    <source>
        <strain evidence="3">Rob3c / Tucson 14021-0248.25</strain>
    </source>
</reference>
<evidence type="ECO:0000313" key="2">
    <source>
        <dbReference type="EMBL" id="EDW56640.1"/>
    </source>
</evidence>
<sequence length="50" mass="5617">MPHCLIEFKMKWLVVCFILALRSYGSLGQDLLDPNCVQTPVGVRRQILGG</sequence>
<keyword evidence="3" id="KW-1185">Reference proteome</keyword>
<protein>
    <submittedName>
        <fullName evidence="2">GM19440</fullName>
    </submittedName>
</protein>
<evidence type="ECO:0000256" key="1">
    <source>
        <dbReference type="SAM" id="SignalP"/>
    </source>
</evidence>
<dbReference type="EMBL" id="CH480824">
    <property type="protein sequence ID" value="EDW56640.1"/>
    <property type="molecule type" value="Genomic_DNA"/>
</dbReference>